<accession>A0A4P9WKA6</accession>
<evidence type="ECO:0000256" key="5">
    <source>
        <dbReference type="ARBA" id="ARBA00023027"/>
    </source>
</evidence>
<keyword evidence="8" id="KW-1185">Reference proteome</keyword>
<dbReference type="PANTHER" id="PTHR12684:SF2">
    <property type="entry name" value="TRNA 2'-PHOSPHOTRANSFERASE 1"/>
    <property type="match status" value="1"/>
</dbReference>
<evidence type="ECO:0000313" key="8">
    <source>
        <dbReference type="Proteomes" id="UP000269721"/>
    </source>
</evidence>
<reference evidence="8" key="1">
    <citation type="journal article" date="2018" name="Nat. Microbiol.">
        <title>Leveraging single-cell genomics to expand the fungal tree of life.</title>
        <authorList>
            <person name="Ahrendt S.R."/>
            <person name="Quandt C.A."/>
            <person name="Ciobanu D."/>
            <person name="Clum A."/>
            <person name="Salamov A."/>
            <person name="Andreopoulos B."/>
            <person name="Cheng J.F."/>
            <person name="Woyke T."/>
            <person name="Pelin A."/>
            <person name="Henrissat B."/>
            <person name="Reynolds N.K."/>
            <person name="Benny G.L."/>
            <person name="Smith M.E."/>
            <person name="James T.Y."/>
            <person name="Grigoriev I.V."/>
        </authorList>
    </citation>
    <scope>NUCLEOTIDE SEQUENCE [LARGE SCALE GENOMIC DNA]</scope>
</reference>
<evidence type="ECO:0000256" key="2">
    <source>
        <dbReference type="ARBA" id="ARBA00009836"/>
    </source>
</evidence>
<dbReference type="InterPro" id="IPR002745">
    <property type="entry name" value="Ptrans_KptA/Tpt1"/>
</dbReference>
<dbReference type="SUPFAM" id="SSF56399">
    <property type="entry name" value="ADP-ribosylation"/>
    <property type="match status" value="1"/>
</dbReference>
<evidence type="ECO:0000313" key="7">
    <source>
        <dbReference type="EMBL" id="RKO92545.1"/>
    </source>
</evidence>
<dbReference type="EC" id="2.7.1.160" evidence="3"/>
<dbReference type="Gene3D" id="3.20.170.30">
    <property type="match status" value="1"/>
</dbReference>
<comment type="catalytic activity">
    <reaction evidence="6">
        <text>2'-phospho-[ligated tRNA] + NAD(+) = mature tRNA + ADP-alpha-D-ribose 1'',2''-cyclic phosphate + nicotinamide</text>
        <dbReference type="Rhea" id="RHEA:23324"/>
        <dbReference type="Rhea" id="RHEA-COMP:11106"/>
        <dbReference type="Rhea" id="RHEA-COMP:11107"/>
        <dbReference type="ChEBI" id="CHEBI:17154"/>
        <dbReference type="ChEBI" id="CHEBI:57540"/>
        <dbReference type="ChEBI" id="CHEBI:76596"/>
        <dbReference type="ChEBI" id="CHEBI:82883"/>
        <dbReference type="ChEBI" id="CHEBI:85027"/>
        <dbReference type="EC" id="2.7.1.160"/>
    </reaction>
</comment>
<dbReference type="OrthoDB" id="419694at2759"/>
<evidence type="ECO:0000256" key="6">
    <source>
        <dbReference type="ARBA" id="ARBA00047949"/>
    </source>
</evidence>
<comment type="function">
    <text evidence="1">Catalyzes the last step of tRNA splicing, the transfer of the splice junction 2'-phosphate from ligated tRNA to NAD to produce ADP-ribose 1''-2'' cyclic phosphate.</text>
</comment>
<name>A0A4P9WKA6_9FUNG</name>
<organism evidence="7 8">
    <name type="scientific">Blyttiomyces helicus</name>
    <dbReference type="NCBI Taxonomy" id="388810"/>
    <lineage>
        <taxon>Eukaryota</taxon>
        <taxon>Fungi</taxon>
        <taxon>Fungi incertae sedis</taxon>
        <taxon>Chytridiomycota</taxon>
        <taxon>Chytridiomycota incertae sedis</taxon>
        <taxon>Chytridiomycetes</taxon>
        <taxon>Chytridiomycetes incertae sedis</taxon>
        <taxon>Blyttiomyces</taxon>
    </lineage>
</organism>
<dbReference type="GO" id="GO:0006388">
    <property type="term" value="P:tRNA splicing, via endonucleolytic cleavage and ligation"/>
    <property type="evidence" value="ECO:0007669"/>
    <property type="project" value="TreeGrafter"/>
</dbReference>
<dbReference type="EMBL" id="KZ994592">
    <property type="protein sequence ID" value="RKO92545.1"/>
    <property type="molecule type" value="Genomic_DNA"/>
</dbReference>
<evidence type="ECO:0000256" key="4">
    <source>
        <dbReference type="ARBA" id="ARBA00022679"/>
    </source>
</evidence>
<feature type="non-terminal residue" evidence="7">
    <location>
        <position position="1"/>
    </location>
</feature>
<comment type="similarity">
    <text evidence="2">Belongs to the KptA/TPT1 family.</text>
</comment>
<dbReference type="PANTHER" id="PTHR12684">
    <property type="entry name" value="PUTATIVE PHOSPHOTRANSFERASE"/>
    <property type="match status" value="1"/>
</dbReference>
<feature type="non-terminal residue" evidence="7">
    <location>
        <position position="211"/>
    </location>
</feature>
<dbReference type="AlphaFoldDB" id="A0A4P9WKA6"/>
<keyword evidence="4 7" id="KW-0808">Transferase</keyword>
<sequence length="211" mass="23692">ERPSSAPTRGPPRPKDPVREISMAMSKILRHSAAKDGLQIRADGYMLVSELLRHPRMRNVTLETIQQVCRDNDKQRFHLTTEAGAAGQDVWIVRANQGHSMAKVEVEMEEITSAEQAPVVVHGTFKRFLSDIEREGLKIMSRQHIHFSVGLFGEEGVTSGMRKTCDVYIYIDIEKALADGIKFERSQNGVILSSGINGVIAPKYFKKVEFK</sequence>
<dbReference type="Pfam" id="PF01885">
    <property type="entry name" value="PTS_2-RNA"/>
    <property type="match status" value="1"/>
</dbReference>
<dbReference type="Proteomes" id="UP000269721">
    <property type="component" value="Unassembled WGS sequence"/>
</dbReference>
<dbReference type="Gene3D" id="1.10.10.970">
    <property type="entry name" value="RNA 2'-phosphotransferase, Tpt1/KptA family, N-terminal domain"/>
    <property type="match status" value="1"/>
</dbReference>
<evidence type="ECO:0000256" key="3">
    <source>
        <dbReference type="ARBA" id="ARBA00012007"/>
    </source>
</evidence>
<keyword evidence="5" id="KW-0520">NAD</keyword>
<evidence type="ECO:0000256" key="1">
    <source>
        <dbReference type="ARBA" id="ARBA00003343"/>
    </source>
</evidence>
<dbReference type="InterPro" id="IPR042081">
    <property type="entry name" value="RNA_2'-PTrans_C"/>
</dbReference>
<gene>
    <name evidence="7" type="ORF">BDK51DRAFT_2764</name>
</gene>
<proteinExistence type="inferred from homology"/>
<dbReference type="InterPro" id="IPR042080">
    <property type="entry name" value="RNA_2'-PTrans_N"/>
</dbReference>
<protein>
    <recommendedName>
        <fullName evidence="3">2'-phosphotransferase</fullName>
        <ecNumber evidence="3">2.7.1.160</ecNumber>
    </recommendedName>
</protein>
<dbReference type="GO" id="GO:0000215">
    <property type="term" value="F:tRNA 2'-phosphotransferase activity"/>
    <property type="evidence" value="ECO:0007669"/>
    <property type="project" value="UniProtKB-EC"/>
</dbReference>